<protein>
    <submittedName>
        <fullName evidence="4">NAD(P)-binding protein</fullName>
    </submittedName>
</protein>
<comment type="similarity">
    <text evidence="1">Belongs to the short-chain dehydrogenases/reductases (SDR) family.</text>
</comment>
<proteinExistence type="inferred from homology"/>
<dbReference type="OMA" id="VMMANES"/>
<evidence type="ECO:0000256" key="1">
    <source>
        <dbReference type="ARBA" id="ARBA00006484"/>
    </source>
</evidence>
<gene>
    <name evidence="4" type="ORF">AURDEDRAFT_116645</name>
</gene>
<dbReference type="InterPro" id="IPR036291">
    <property type="entry name" value="NAD(P)-bd_dom_sf"/>
</dbReference>
<dbReference type="eggNOG" id="KOG1208">
    <property type="taxonomic scope" value="Eukaryota"/>
</dbReference>
<organism evidence="4 5">
    <name type="scientific">Auricularia subglabra (strain TFB-10046 / SS5)</name>
    <name type="common">White-rot fungus</name>
    <name type="synonym">Auricularia delicata (strain TFB10046)</name>
    <dbReference type="NCBI Taxonomy" id="717982"/>
    <lineage>
        <taxon>Eukaryota</taxon>
        <taxon>Fungi</taxon>
        <taxon>Dikarya</taxon>
        <taxon>Basidiomycota</taxon>
        <taxon>Agaricomycotina</taxon>
        <taxon>Agaricomycetes</taxon>
        <taxon>Auriculariales</taxon>
        <taxon>Auriculariaceae</taxon>
        <taxon>Auricularia</taxon>
    </lineage>
</organism>
<evidence type="ECO:0000256" key="2">
    <source>
        <dbReference type="ARBA" id="ARBA00022857"/>
    </source>
</evidence>
<dbReference type="PANTHER" id="PTHR24320">
    <property type="entry name" value="RETINOL DEHYDROGENASE"/>
    <property type="match status" value="1"/>
</dbReference>
<keyword evidence="2" id="KW-0521">NADP</keyword>
<dbReference type="InParanoid" id="J0LIB1"/>
<dbReference type="PANTHER" id="PTHR24320:SF236">
    <property type="entry name" value="SHORT-CHAIN DEHYDROGENASE-RELATED"/>
    <property type="match status" value="1"/>
</dbReference>
<dbReference type="InterPro" id="IPR002347">
    <property type="entry name" value="SDR_fam"/>
</dbReference>
<name>J0LIB1_AURST</name>
<evidence type="ECO:0000256" key="3">
    <source>
        <dbReference type="ARBA" id="ARBA00023002"/>
    </source>
</evidence>
<dbReference type="EMBL" id="JH687832">
    <property type="protein sequence ID" value="EJD37985.1"/>
    <property type="molecule type" value="Genomic_DNA"/>
</dbReference>
<reference evidence="5" key="1">
    <citation type="journal article" date="2012" name="Science">
        <title>The Paleozoic origin of enzymatic lignin decomposition reconstructed from 31 fungal genomes.</title>
        <authorList>
            <person name="Floudas D."/>
            <person name="Binder M."/>
            <person name="Riley R."/>
            <person name="Barry K."/>
            <person name="Blanchette R.A."/>
            <person name="Henrissat B."/>
            <person name="Martinez A.T."/>
            <person name="Otillar R."/>
            <person name="Spatafora J.W."/>
            <person name="Yadav J.S."/>
            <person name="Aerts A."/>
            <person name="Benoit I."/>
            <person name="Boyd A."/>
            <person name="Carlson A."/>
            <person name="Copeland A."/>
            <person name="Coutinho P.M."/>
            <person name="de Vries R.P."/>
            <person name="Ferreira P."/>
            <person name="Findley K."/>
            <person name="Foster B."/>
            <person name="Gaskell J."/>
            <person name="Glotzer D."/>
            <person name="Gorecki P."/>
            <person name="Heitman J."/>
            <person name="Hesse C."/>
            <person name="Hori C."/>
            <person name="Igarashi K."/>
            <person name="Jurgens J.A."/>
            <person name="Kallen N."/>
            <person name="Kersten P."/>
            <person name="Kohler A."/>
            <person name="Kuees U."/>
            <person name="Kumar T.K.A."/>
            <person name="Kuo A."/>
            <person name="LaButti K."/>
            <person name="Larrondo L.F."/>
            <person name="Lindquist E."/>
            <person name="Ling A."/>
            <person name="Lombard V."/>
            <person name="Lucas S."/>
            <person name="Lundell T."/>
            <person name="Martin R."/>
            <person name="McLaughlin D.J."/>
            <person name="Morgenstern I."/>
            <person name="Morin E."/>
            <person name="Murat C."/>
            <person name="Nagy L.G."/>
            <person name="Nolan M."/>
            <person name="Ohm R.A."/>
            <person name="Patyshakuliyeva A."/>
            <person name="Rokas A."/>
            <person name="Ruiz-Duenas F.J."/>
            <person name="Sabat G."/>
            <person name="Salamov A."/>
            <person name="Samejima M."/>
            <person name="Schmutz J."/>
            <person name="Slot J.C."/>
            <person name="St John F."/>
            <person name="Stenlid J."/>
            <person name="Sun H."/>
            <person name="Sun S."/>
            <person name="Syed K."/>
            <person name="Tsang A."/>
            <person name="Wiebenga A."/>
            <person name="Young D."/>
            <person name="Pisabarro A."/>
            <person name="Eastwood D.C."/>
            <person name="Martin F."/>
            <person name="Cullen D."/>
            <person name="Grigoriev I.V."/>
            <person name="Hibbett D.S."/>
        </authorList>
    </citation>
    <scope>NUCLEOTIDE SEQUENCE [LARGE SCALE GENOMIC DNA]</scope>
    <source>
        <strain evidence="5">TFB10046</strain>
    </source>
</reference>
<sequence length="311" mass="33852">MGVFGEFFFVPKATWTAADVPDLAGRVFVVTGGASGIGRETVKELLRHNGRVYIAARNRERAQAVADELVKEVGRAPEVLVVDLASLASVRDAANEFNAKEQTLDALINCGGAAGESNATTAEGYDLLFGTNVLGHYYLTHLLLPALKRNLEAHGRKGRVTSVSSIAHTSHAHIDYETLVPGDARDRKKALDRYGQSKFGNVVFAFELARREGAHIVSSALNPGTIHTPMYDANKPGVLASFLMESVMYEVDHGAITPLWAATALEAENVNGQYLVPWARVGQAAKEGYDPEVGKKLWTWLEECVRKFESQ</sequence>
<dbReference type="SUPFAM" id="SSF51735">
    <property type="entry name" value="NAD(P)-binding Rossmann-fold domains"/>
    <property type="match status" value="1"/>
</dbReference>
<dbReference type="Gene3D" id="3.40.50.720">
    <property type="entry name" value="NAD(P)-binding Rossmann-like Domain"/>
    <property type="match status" value="1"/>
</dbReference>
<dbReference type="FunCoup" id="J0LIB1">
    <property type="interactions" value="42"/>
</dbReference>
<evidence type="ECO:0000313" key="4">
    <source>
        <dbReference type="EMBL" id="EJD37985.1"/>
    </source>
</evidence>
<dbReference type="Pfam" id="PF00106">
    <property type="entry name" value="adh_short"/>
    <property type="match status" value="1"/>
</dbReference>
<keyword evidence="5" id="KW-1185">Reference proteome</keyword>
<evidence type="ECO:0000313" key="5">
    <source>
        <dbReference type="Proteomes" id="UP000006514"/>
    </source>
</evidence>
<dbReference type="OrthoDB" id="191139at2759"/>
<dbReference type="KEGG" id="adl:AURDEDRAFT_116645"/>
<keyword evidence="3" id="KW-0560">Oxidoreductase</keyword>
<accession>J0LIB1</accession>
<dbReference type="AlphaFoldDB" id="J0LIB1"/>
<dbReference type="PRINTS" id="PR00081">
    <property type="entry name" value="GDHRDH"/>
</dbReference>
<dbReference type="Proteomes" id="UP000006514">
    <property type="component" value="Unassembled WGS sequence"/>
</dbReference>
<dbReference type="GO" id="GO:0016491">
    <property type="term" value="F:oxidoreductase activity"/>
    <property type="evidence" value="ECO:0007669"/>
    <property type="project" value="UniProtKB-KW"/>
</dbReference>